<evidence type="ECO:0000256" key="3">
    <source>
        <dbReference type="ARBA" id="ARBA00022490"/>
    </source>
</evidence>
<proteinExistence type="inferred from homology"/>
<dbReference type="InterPro" id="IPR027329">
    <property type="entry name" value="TPX2_C"/>
</dbReference>
<comment type="similarity">
    <text evidence="2">Belongs to the TPX2 family.</text>
</comment>
<protein>
    <submittedName>
        <fullName evidence="8">Protein WAVE-DAMPENED 2</fullName>
    </submittedName>
</protein>
<comment type="caution">
    <text evidence="8">The sequence shown here is derived from an EMBL/GenBank/DDBJ whole genome shotgun (WGS) entry which is preliminary data.</text>
</comment>
<evidence type="ECO:0000259" key="7">
    <source>
        <dbReference type="Pfam" id="PF06886"/>
    </source>
</evidence>
<feature type="compositionally biased region" description="Polar residues" evidence="6">
    <location>
        <begin position="329"/>
        <end position="338"/>
    </location>
</feature>
<evidence type="ECO:0000256" key="4">
    <source>
        <dbReference type="ARBA" id="ARBA00022701"/>
    </source>
</evidence>
<feature type="domain" description="TPX2 C-terminal" evidence="7">
    <location>
        <begin position="209"/>
        <end position="280"/>
    </location>
</feature>
<evidence type="ECO:0000256" key="2">
    <source>
        <dbReference type="ARBA" id="ARBA00005885"/>
    </source>
</evidence>
<keyword evidence="4" id="KW-0493">Microtubule</keyword>
<feature type="region of interest" description="Disordered" evidence="6">
    <location>
        <begin position="265"/>
        <end position="404"/>
    </location>
</feature>
<organism evidence="8 10">
    <name type="scientific">Morella rubra</name>
    <name type="common">Chinese bayberry</name>
    <dbReference type="NCBI Taxonomy" id="262757"/>
    <lineage>
        <taxon>Eukaryota</taxon>
        <taxon>Viridiplantae</taxon>
        <taxon>Streptophyta</taxon>
        <taxon>Embryophyta</taxon>
        <taxon>Tracheophyta</taxon>
        <taxon>Spermatophyta</taxon>
        <taxon>Magnoliopsida</taxon>
        <taxon>eudicotyledons</taxon>
        <taxon>Gunneridae</taxon>
        <taxon>Pentapetalae</taxon>
        <taxon>rosids</taxon>
        <taxon>fabids</taxon>
        <taxon>Fagales</taxon>
        <taxon>Myricaceae</taxon>
        <taxon>Morella</taxon>
    </lineage>
</organism>
<reference evidence="8" key="1">
    <citation type="submission" date="2018-07" db="EMBL/GenBank/DDBJ databases">
        <authorList>
            <person name="Gao Z.-S."/>
            <person name="Jia H.-M."/>
            <person name="Jia H.-J."/>
            <person name="Cai Q.-L."/>
            <person name="Wang Y."/>
            <person name="Zhao H.-B."/>
        </authorList>
    </citation>
    <scope>NUCLEOTIDE SEQUENCE</scope>
    <source>
        <tissue evidence="8">Leaves</tissue>
    </source>
</reference>
<name>A0A6A1UFV4_9ROSI</name>
<evidence type="ECO:0000256" key="1">
    <source>
        <dbReference type="ARBA" id="ARBA00004245"/>
    </source>
</evidence>
<accession>A0A6A1UFV4</accession>
<dbReference type="OrthoDB" id="1939285at2759"/>
<feature type="compositionally biased region" description="Basic and acidic residues" evidence="6">
    <location>
        <begin position="84"/>
        <end position="93"/>
    </location>
</feature>
<reference evidence="8" key="3">
    <citation type="submission" date="2019-09" db="EMBL/GenBank/DDBJ databases">
        <authorList>
            <person name="Gao Z."/>
        </authorList>
    </citation>
    <scope>NUCLEOTIDE SEQUENCE</scope>
    <source>
        <tissue evidence="8">Leaves</tissue>
    </source>
</reference>
<keyword evidence="10" id="KW-1185">Reference proteome</keyword>
<evidence type="ECO:0000256" key="5">
    <source>
        <dbReference type="ARBA" id="ARBA00023212"/>
    </source>
</evidence>
<reference evidence="8 10" key="2">
    <citation type="journal article" date="2019" name="Plant Biotechnol. J.">
        <title>The red bayberry genome and genetic basis of sex determination.</title>
        <authorList>
            <person name="Jia H.M."/>
            <person name="Jia H.J."/>
            <person name="Cai Q.L."/>
            <person name="Wang Y."/>
            <person name="Zhao H.B."/>
            <person name="Yang W.F."/>
            <person name="Wang G.Y."/>
            <person name="Li Y.H."/>
            <person name="Zhan D.L."/>
            <person name="Shen Y.T."/>
            <person name="Niu Q.F."/>
            <person name="Chang L."/>
            <person name="Qiu J."/>
            <person name="Zhao L."/>
            <person name="Xie H.B."/>
            <person name="Fu W.Y."/>
            <person name="Jin J."/>
            <person name="Li X.W."/>
            <person name="Jiao Y."/>
            <person name="Zhou C.C."/>
            <person name="Tu T."/>
            <person name="Chai C.Y."/>
            <person name="Gao J.L."/>
            <person name="Fan L.J."/>
            <person name="van de Weg E."/>
            <person name="Wang J.Y."/>
            <person name="Gao Z.S."/>
        </authorList>
    </citation>
    <scope>NUCLEOTIDE SEQUENCE [LARGE SCALE GENOMIC DNA]</scope>
    <source>
        <tissue evidence="8">Leaves</tissue>
    </source>
</reference>
<feature type="region of interest" description="Disordered" evidence="6">
    <location>
        <begin position="54"/>
        <end position="112"/>
    </location>
</feature>
<dbReference type="EMBL" id="RXIC02000471">
    <property type="protein sequence ID" value="KAB1199411.1"/>
    <property type="molecule type" value="Genomic_DNA"/>
</dbReference>
<dbReference type="EMBL" id="RXIC02000471">
    <property type="protein sequence ID" value="KAB1199405.1"/>
    <property type="molecule type" value="Genomic_DNA"/>
</dbReference>
<evidence type="ECO:0000313" key="8">
    <source>
        <dbReference type="EMBL" id="KAB1199405.1"/>
    </source>
</evidence>
<comment type="subcellular location">
    <subcellularLocation>
        <location evidence="1">Cytoplasm</location>
        <location evidence="1">Cytoskeleton</location>
    </subcellularLocation>
</comment>
<evidence type="ECO:0000313" key="10">
    <source>
        <dbReference type="Proteomes" id="UP000516437"/>
    </source>
</evidence>
<sequence>MDTADIVVGIEERHQNEGQNSGTDGIMEKESGALPSTVEYLRLDESALPVNLLQKSGNLESSSEKEVERPTFLDEFTGLTIAKESGEGGDTKSMDNSQKTQGMGKATKQKNLKIAVTSVKKNKDEKLGSAALKKPSAVTTNMTASIMSIHSSGAKKVASAASPACHSLQSAESCTTVPPLSTTVLESLRSPPVESAKPRRVGHLPSYGFSLKCDERAQKRKEFLFKLEEKVHAKEVEKTTFESKSKESQEAEIKMLRRSLKFKATPMPSFYHEPVPPKVEFKKIAPTRARSPKLGRHKRSMETDSKGSSSRSRSSRSGHVSLDEKVTRNGATKESSTALFRKPVQKSLPRLPSEKTILANSTEDATFLTPHLEQHEIEQGGGKISEPSQIETGTDANLQPENKI</sequence>
<dbReference type="AlphaFoldDB" id="A0A6A1UFV4"/>
<dbReference type="GO" id="GO:0005874">
    <property type="term" value="C:microtubule"/>
    <property type="evidence" value="ECO:0007669"/>
    <property type="project" value="UniProtKB-KW"/>
</dbReference>
<dbReference type="PANTHER" id="PTHR31358">
    <property type="entry name" value="PROTEIN WVD2-LIKE 4"/>
    <property type="match status" value="1"/>
</dbReference>
<keyword evidence="5" id="KW-0206">Cytoskeleton</keyword>
<feature type="region of interest" description="Disordered" evidence="6">
    <location>
        <begin position="1"/>
        <end position="33"/>
    </location>
</feature>
<keyword evidence="3" id="KW-0963">Cytoplasm</keyword>
<dbReference type="Proteomes" id="UP000516437">
    <property type="component" value="Unassembled WGS sequence"/>
</dbReference>
<dbReference type="PANTHER" id="PTHR31358:SF29">
    <property type="entry name" value="PROTEIN WVD2-LIKE 5-RELATED"/>
    <property type="match status" value="1"/>
</dbReference>
<feature type="compositionally biased region" description="Basic residues" evidence="6">
    <location>
        <begin position="290"/>
        <end position="299"/>
    </location>
</feature>
<feature type="compositionally biased region" description="Low complexity" evidence="6">
    <location>
        <begin position="308"/>
        <end position="317"/>
    </location>
</feature>
<dbReference type="GO" id="GO:0008017">
    <property type="term" value="F:microtubule binding"/>
    <property type="evidence" value="ECO:0007669"/>
    <property type="project" value="InterPro"/>
</dbReference>
<dbReference type="Pfam" id="PF06886">
    <property type="entry name" value="TPX2"/>
    <property type="match status" value="1"/>
</dbReference>
<dbReference type="InterPro" id="IPR044833">
    <property type="entry name" value="WDL5/6"/>
</dbReference>
<feature type="compositionally biased region" description="Basic and acidic residues" evidence="6">
    <location>
        <begin position="62"/>
        <end position="72"/>
    </location>
</feature>
<feature type="compositionally biased region" description="Polar residues" evidence="6">
    <location>
        <begin position="386"/>
        <end position="404"/>
    </location>
</feature>
<gene>
    <name evidence="8" type="ORF">CJ030_MR0G024296</name>
    <name evidence="9" type="ORF">CJ030_MR0G024302</name>
</gene>
<evidence type="ECO:0000313" key="9">
    <source>
        <dbReference type="EMBL" id="KAB1199411.1"/>
    </source>
</evidence>
<evidence type="ECO:0000256" key="6">
    <source>
        <dbReference type="SAM" id="MobiDB-lite"/>
    </source>
</evidence>